<keyword evidence="2" id="KW-0472">Membrane</keyword>
<dbReference type="AlphaFoldDB" id="A0A1F5G3R9"/>
<keyword evidence="2" id="KW-1133">Transmembrane helix</keyword>
<gene>
    <name evidence="3" type="ORF">A2Z23_00025</name>
</gene>
<evidence type="ECO:0000313" key="3">
    <source>
        <dbReference type="EMBL" id="OGD86497.1"/>
    </source>
</evidence>
<evidence type="ECO:0000256" key="2">
    <source>
        <dbReference type="SAM" id="Phobius"/>
    </source>
</evidence>
<evidence type="ECO:0000313" key="4">
    <source>
        <dbReference type="Proteomes" id="UP000176628"/>
    </source>
</evidence>
<feature type="transmembrane region" description="Helical" evidence="2">
    <location>
        <begin position="20"/>
        <end position="39"/>
    </location>
</feature>
<feature type="region of interest" description="Disordered" evidence="1">
    <location>
        <begin position="49"/>
        <end position="88"/>
    </location>
</feature>
<name>A0A1F5G3R9_9BACT</name>
<dbReference type="Proteomes" id="UP000176628">
    <property type="component" value="Unassembled WGS sequence"/>
</dbReference>
<comment type="caution">
    <text evidence="3">The sequence shown here is derived from an EMBL/GenBank/DDBJ whole genome shotgun (WGS) entry which is preliminary data.</text>
</comment>
<reference evidence="3 4" key="1">
    <citation type="journal article" date="2016" name="Nat. Commun.">
        <title>Thousands of microbial genomes shed light on interconnected biogeochemical processes in an aquifer system.</title>
        <authorList>
            <person name="Anantharaman K."/>
            <person name="Brown C.T."/>
            <person name="Hug L.A."/>
            <person name="Sharon I."/>
            <person name="Castelle C.J."/>
            <person name="Probst A.J."/>
            <person name="Thomas B.C."/>
            <person name="Singh A."/>
            <person name="Wilkins M.J."/>
            <person name="Karaoz U."/>
            <person name="Brodie E.L."/>
            <person name="Williams K.H."/>
            <person name="Hubbard S.S."/>
            <person name="Banfield J.F."/>
        </authorList>
    </citation>
    <scope>NUCLEOTIDE SEQUENCE [LARGE SCALE GENOMIC DNA]</scope>
</reference>
<sequence length="88" mass="9087">MTKEVSTSQSKPLNFPSIPVLLGVVCALILVIVLTYLVGPKVSQIPLLPQISPPPPPSLEGVQSSPMLPSPPALSPVQPPPPPALPGQ</sequence>
<evidence type="ECO:0000256" key="1">
    <source>
        <dbReference type="SAM" id="MobiDB-lite"/>
    </source>
</evidence>
<dbReference type="EMBL" id="MFAV01000018">
    <property type="protein sequence ID" value="OGD86497.1"/>
    <property type="molecule type" value="Genomic_DNA"/>
</dbReference>
<protein>
    <submittedName>
        <fullName evidence="3">Uncharacterized protein</fullName>
    </submittedName>
</protein>
<feature type="compositionally biased region" description="Pro residues" evidence="1">
    <location>
        <begin position="68"/>
        <end position="88"/>
    </location>
</feature>
<keyword evidence="2" id="KW-0812">Transmembrane</keyword>
<organism evidence="3 4">
    <name type="scientific">Candidatus Curtissbacteria bacterium RBG_16_39_7</name>
    <dbReference type="NCBI Taxonomy" id="1797707"/>
    <lineage>
        <taxon>Bacteria</taxon>
        <taxon>Candidatus Curtissiibacteriota</taxon>
    </lineage>
</organism>
<proteinExistence type="predicted"/>
<accession>A0A1F5G3R9</accession>